<organism evidence="1 2">
    <name type="scientific">Brenthis ino</name>
    <name type="common">lesser marbled fritillary</name>
    <dbReference type="NCBI Taxonomy" id="405034"/>
    <lineage>
        <taxon>Eukaryota</taxon>
        <taxon>Metazoa</taxon>
        <taxon>Ecdysozoa</taxon>
        <taxon>Arthropoda</taxon>
        <taxon>Hexapoda</taxon>
        <taxon>Insecta</taxon>
        <taxon>Pterygota</taxon>
        <taxon>Neoptera</taxon>
        <taxon>Endopterygota</taxon>
        <taxon>Lepidoptera</taxon>
        <taxon>Glossata</taxon>
        <taxon>Ditrysia</taxon>
        <taxon>Papilionoidea</taxon>
        <taxon>Nymphalidae</taxon>
        <taxon>Heliconiinae</taxon>
        <taxon>Argynnini</taxon>
        <taxon>Brenthis</taxon>
    </lineage>
</organism>
<dbReference type="EMBL" id="OV170221">
    <property type="protein sequence ID" value="CAH0713268.1"/>
    <property type="molecule type" value="Genomic_DNA"/>
</dbReference>
<evidence type="ECO:0000313" key="1">
    <source>
        <dbReference type="EMBL" id="CAH0713268.1"/>
    </source>
</evidence>
<dbReference type="Proteomes" id="UP000838878">
    <property type="component" value="Chromosome 1"/>
</dbReference>
<reference evidence="1" key="1">
    <citation type="submission" date="2021-12" db="EMBL/GenBank/DDBJ databases">
        <authorList>
            <person name="Martin H S."/>
        </authorList>
    </citation>
    <scope>NUCLEOTIDE SEQUENCE</scope>
</reference>
<sequence>MNSKNTNGPISAAAANLTETNHLRGRYYSALIVRWDDNSTQQEVKKYIARKLEGFWLDAFEGKRKGLPRASTLAILVDMRGYWR</sequence>
<keyword evidence="2" id="KW-1185">Reference proteome</keyword>
<protein>
    <submittedName>
        <fullName evidence="1">Uncharacterized protein</fullName>
    </submittedName>
</protein>
<gene>
    <name evidence="1" type="ORF">BINO364_LOCUS448</name>
</gene>
<proteinExistence type="predicted"/>
<feature type="non-terminal residue" evidence="1">
    <location>
        <position position="84"/>
    </location>
</feature>
<accession>A0A8J9U3J7</accession>
<name>A0A8J9U3J7_9NEOP</name>
<evidence type="ECO:0000313" key="2">
    <source>
        <dbReference type="Proteomes" id="UP000838878"/>
    </source>
</evidence>
<dbReference type="AlphaFoldDB" id="A0A8J9U3J7"/>